<organism evidence="2 3">
    <name type="scientific">Psychrosphaera ytuae</name>
    <dbReference type="NCBI Taxonomy" id="2820710"/>
    <lineage>
        <taxon>Bacteria</taxon>
        <taxon>Pseudomonadati</taxon>
        <taxon>Pseudomonadota</taxon>
        <taxon>Gammaproteobacteria</taxon>
        <taxon>Alteromonadales</taxon>
        <taxon>Pseudoalteromonadaceae</taxon>
        <taxon>Psychrosphaera</taxon>
    </lineage>
</organism>
<dbReference type="AlphaFoldDB" id="A0A975HH64"/>
<evidence type="ECO:0000259" key="1">
    <source>
        <dbReference type="Pfam" id="PF06445"/>
    </source>
</evidence>
<dbReference type="Gene3D" id="3.20.80.10">
    <property type="entry name" value="Regulatory factor, effector binding domain"/>
    <property type="match status" value="1"/>
</dbReference>
<feature type="domain" description="GyrI-like small molecule binding" evidence="1">
    <location>
        <begin position="170"/>
        <end position="317"/>
    </location>
</feature>
<reference evidence="2" key="1">
    <citation type="submission" date="2021-03" db="EMBL/GenBank/DDBJ databases">
        <title>Description of Psychrosphaera ytuae sp. nov. isolated from deep sea sediment of South China Sea.</title>
        <authorList>
            <person name="Zhang J."/>
            <person name="Xu X.-D."/>
        </authorList>
    </citation>
    <scope>NUCLEOTIDE SEQUENCE</scope>
    <source>
        <strain evidence="2">MTZ26</strain>
    </source>
</reference>
<accession>A0A975HH64</accession>
<dbReference type="Gene3D" id="3.30.530.20">
    <property type="match status" value="1"/>
</dbReference>
<dbReference type="InterPro" id="IPR019587">
    <property type="entry name" value="Polyketide_cyclase/dehydratase"/>
</dbReference>
<dbReference type="InterPro" id="IPR029442">
    <property type="entry name" value="GyrI-like"/>
</dbReference>
<dbReference type="RefSeq" id="WP_208830166.1">
    <property type="nucleotide sequence ID" value="NZ_CP072110.1"/>
</dbReference>
<dbReference type="KEGG" id="psym:J1N51_08020"/>
<keyword evidence="3" id="KW-1185">Reference proteome</keyword>
<evidence type="ECO:0000313" key="3">
    <source>
        <dbReference type="Proteomes" id="UP000682739"/>
    </source>
</evidence>
<proteinExistence type="predicted"/>
<dbReference type="InterPro" id="IPR023393">
    <property type="entry name" value="START-like_dom_sf"/>
</dbReference>
<protein>
    <submittedName>
        <fullName evidence="2">SRPBCC family protein</fullName>
    </submittedName>
</protein>
<sequence length="318" mass="35945">MFSIGFSLSRSIVINRPIEQVMQNVGDFNHWNAWSPWIIQEPDCPVEVSGEANTVGHSQKWQGDRIGTGKITITDIQPNQKIAYDLVFLAPWKSQSKTQFTFESVTSSESGEGSATKVSWAMQGSLPFFLFFMKKMMTAMIGSDYARGLSMLKEYIETDTVLSKVDINGIKPQKGFHYVGFRHKCHIENIKETMGPVFQQLIDERLPLPDLMLTISHKFDFVTGECELTGAFAYHEKPSFDVPTNMVFGEYPAHNALEINHTGSYSHLSNGWATAKHYQQFAKLKSAKKLADYEVYRNAPKSVAEKDLLTTILLPLRD</sequence>
<dbReference type="SUPFAM" id="SSF55136">
    <property type="entry name" value="Probable bacterial effector-binding domain"/>
    <property type="match status" value="1"/>
</dbReference>
<dbReference type="Pfam" id="PF06445">
    <property type="entry name" value="GyrI-like"/>
    <property type="match status" value="1"/>
</dbReference>
<evidence type="ECO:0000313" key="2">
    <source>
        <dbReference type="EMBL" id="QTH62727.1"/>
    </source>
</evidence>
<dbReference type="Pfam" id="PF10604">
    <property type="entry name" value="Polyketide_cyc2"/>
    <property type="match status" value="1"/>
</dbReference>
<dbReference type="SUPFAM" id="SSF55961">
    <property type="entry name" value="Bet v1-like"/>
    <property type="match status" value="1"/>
</dbReference>
<dbReference type="InterPro" id="IPR011256">
    <property type="entry name" value="Reg_factor_effector_dom_sf"/>
</dbReference>
<gene>
    <name evidence="2" type="ORF">J1N51_08020</name>
</gene>
<dbReference type="EMBL" id="CP072110">
    <property type="protein sequence ID" value="QTH62727.1"/>
    <property type="molecule type" value="Genomic_DNA"/>
</dbReference>
<dbReference type="CDD" id="cd07818">
    <property type="entry name" value="SRPBCC_1"/>
    <property type="match status" value="1"/>
</dbReference>
<name>A0A975HH64_9GAMM</name>
<dbReference type="Proteomes" id="UP000682739">
    <property type="component" value="Chromosome"/>
</dbReference>